<gene>
    <name evidence="2" type="ORF">FHS30_000870</name>
</gene>
<feature type="transmembrane region" description="Helical" evidence="1">
    <location>
        <begin position="47"/>
        <end position="68"/>
    </location>
</feature>
<keyword evidence="1" id="KW-0812">Transmembrane</keyword>
<evidence type="ECO:0000313" key="3">
    <source>
        <dbReference type="Proteomes" id="UP000559987"/>
    </source>
</evidence>
<proteinExistence type="predicted"/>
<keyword evidence="1" id="KW-0472">Membrane</keyword>
<comment type="caution">
    <text evidence="2">The sequence shown here is derived from an EMBL/GenBank/DDBJ whole genome shotgun (WGS) entry which is preliminary data.</text>
</comment>
<reference evidence="2 3" key="1">
    <citation type="submission" date="2020-08" db="EMBL/GenBank/DDBJ databases">
        <title>Genomic Encyclopedia of Type Strains, Phase III (KMG-III): the genomes of soil and plant-associated and newly described type strains.</title>
        <authorList>
            <person name="Whitman W."/>
        </authorList>
    </citation>
    <scope>NUCLEOTIDE SEQUENCE [LARGE SCALE GENOMIC DNA]</scope>
    <source>
        <strain evidence="2 3">CECT 8571</strain>
    </source>
</reference>
<keyword evidence="1" id="KW-1133">Transmembrane helix</keyword>
<evidence type="ECO:0000313" key="2">
    <source>
        <dbReference type="EMBL" id="MBB3167694.1"/>
    </source>
</evidence>
<dbReference type="EMBL" id="JACHXZ010000001">
    <property type="protein sequence ID" value="MBB3167694.1"/>
    <property type="molecule type" value="Genomic_DNA"/>
</dbReference>
<protein>
    <submittedName>
        <fullName evidence="2">Uncharacterized protein</fullName>
    </submittedName>
</protein>
<organism evidence="2 3">
    <name type="scientific">Simiduia aestuariiviva</name>
    <dbReference type="NCBI Taxonomy" id="1510459"/>
    <lineage>
        <taxon>Bacteria</taxon>
        <taxon>Pseudomonadati</taxon>
        <taxon>Pseudomonadota</taxon>
        <taxon>Gammaproteobacteria</taxon>
        <taxon>Cellvibrionales</taxon>
        <taxon>Cellvibrionaceae</taxon>
        <taxon>Simiduia</taxon>
    </lineage>
</organism>
<keyword evidence="3" id="KW-1185">Reference proteome</keyword>
<dbReference type="Proteomes" id="UP000559987">
    <property type="component" value="Unassembled WGS sequence"/>
</dbReference>
<evidence type="ECO:0000256" key="1">
    <source>
        <dbReference type="SAM" id="Phobius"/>
    </source>
</evidence>
<accession>A0A839UI24</accession>
<sequence length="90" mass="10293">MSVRLKRQLFLTASLTLSIWYLLLLWDLARGQSLPWLRPYVADLLQVADGALVIIAGLLPLILFWGWASKVFAHLALKQLAVDIKRRRNP</sequence>
<name>A0A839UI24_9GAMM</name>
<dbReference type="RefSeq" id="WP_183908630.1">
    <property type="nucleotide sequence ID" value="NZ_JACHXZ010000001.1"/>
</dbReference>
<dbReference type="AlphaFoldDB" id="A0A839UI24"/>